<comment type="similarity">
    <text evidence="1 5 6">Belongs to the peptidase S8 family.</text>
</comment>
<keyword evidence="4 5" id="KW-0720">Serine protease</keyword>
<proteinExistence type="inferred from homology"/>
<feature type="active site" description="Charge relay system" evidence="5">
    <location>
        <position position="379"/>
    </location>
</feature>
<evidence type="ECO:0000313" key="8">
    <source>
        <dbReference type="EMBL" id="MBP2326804.1"/>
    </source>
</evidence>
<dbReference type="PROSITE" id="PS51892">
    <property type="entry name" value="SUBTILASE"/>
    <property type="match status" value="1"/>
</dbReference>
<dbReference type="Pfam" id="PF00082">
    <property type="entry name" value="Peptidase_S8"/>
    <property type="match status" value="1"/>
</dbReference>
<evidence type="ECO:0000256" key="1">
    <source>
        <dbReference type="ARBA" id="ARBA00011073"/>
    </source>
</evidence>
<dbReference type="RefSeq" id="WP_209643831.1">
    <property type="nucleotide sequence ID" value="NZ_JAGINW010000001.1"/>
</dbReference>
<dbReference type="InterPro" id="IPR023827">
    <property type="entry name" value="Peptidase_S8_Asp-AS"/>
</dbReference>
<evidence type="ECO:0000256" key="6">
    <source>
        <dbReference type="RuleBase" id="RU003355"/>
    </source>
</evidence>
<dbReference type="InterPro" id="IPR050131">
    <property type="entry name" value="Peptidase_S8_subtilisin-like"/>
</dbReference>
<dbReference type="CDD" id="cd07487">
    <property type="entry name" value="Peptidases_S8_1"/>
    <property type="match status" value="1"/>
</dbReference>
<dbReference type="PROSITE" id="PS00137">
    <property type="entry name" value="SUBTILASE_HIS"/>
    <property type="match status" value="1"/>
</dbReference>
<evidence type="ECO:0000256" key="5">
    <source>
        <dbReference type="PROSITE-ProRule" id="PRU01240"/>
    </source>
</evidence>
<feature type="active site" description="Charge relay system" evidence="5">
    <location>
        <position position="171"/>
    </location>
</feature>
<keyword evidence="2 5" id="KW-0645">Protease</keyword>
<dbReference type="InterPro" id="IPR022398">
    <property type="entry name" value="Peptidase_S8_His-AS"/>
</dbReference>
<evidence type="ECO:0000259" key="7">
    <source>
        <dbReference type="Pfam" id="PF00082"/>
    </source>
</evidence>
<evidence type="ECO:0000256" key="3">
    <source>
        <dbReference type="ARBA" id="ARBA00022801"/>
    </source>
</evidence>
<keyword evidence="9" id="KW-1185">Reference proteome</keyword>
<protein>
    <submittedName>
        <fullName evidence="8">Subtilisin family serine protease</fullName>
    </submittedName>
</protein>
<dbReference type="Gene3D" id="3.40.50.200">
    <property type="entry name" value="Peptidase S8/S53 domain"/>
    <property type="match status" value="1"/>
</dbReference>
<accession>A0ABS4TQW7</accession>
<dbReference type="PRINTS" id="PR00723">
    <property type="entry name" value="SUBTILISIN"/>
</dbReference>
<evidence type="ECO:0000313" key="9">
    <source>
        <dbReference type="Proteomes" id="UP001519332"/>
    </source>
</evidence>
<dbReference type="PANTHER" id="PTHR43806">
    <property type="entry name" value="PEPTIDASE S8"/>
    <property type="match status" value="1"/>
</dbReference>
<feature type="active site" description="Charge relay system" evidence="5">
    <location>
        <position position="203"/>
    </location>
</feature>
<comment type="caution">
    <text evidence="8">The sequence shown here is derived from an EMBL/GenBank/DDBJ whole genome shotgun (WGS) entry which is preliminary data.</text>
</comment>
<name>A0ABS4TQW7_9PSEU</name>
<dbReference type="InterPro" id="IPR023828">
    <property type="entry name" value="Peptidase_S8_Ser-AS"/>
</dbReference>
<dbReference type="Proteomes" id="UP001519332">
    <property type="component" value="Unassembled WGS sequence"/>
</dbReference>
<dbReference type="InterPro" id="IPR015500">
    <property type="entry name" value="Peptidase_S8_subtilisin-rel"/>
</dbReference>
<sequence>MLPPEPDSVMLLTGDRVIVGAAGMPRYLLPGRGREREHFTVYQVKGHHFVVPSDAMPLLARGVLDERLFDVTELRANGYGKDSVPVIVKYSSQNRPLTANVATDLPSINGAAINAGPDFWSGMSLARAGYAKIWLDRKRRATLDRSVSQIGAPAAWQAGYTGKGVTVAVLDTGVDETHPDLATREIGGRNFSGSRDNIDHYGHGTHVASILAGTGAKSGGKYRGVAPDARILDVKVLADNGYGSDSAIIAGMQWAVEHGADIVNMSLGGFDDPGIDPVEEAVNTLTAKYGKLFVIAAGNFGPAESTISSPGTADAALTVGSVDRQNQIADLSSRGPREGGGTIKPDITGPGVNIVAAMHAEGRIGVPAAPGYTTLSGTSMATPHVSGAAALLAQQRPGLTGPQLKARLVGAGTPTPGLTPFEQGAGRVDSAKVMAQTVTSSPTSISFGSHHWPHTTEPAITQEIKYTNDGTSPVTLELRMDATGPAGLFTISPAQLVIPAGGSATATARADIRNAPDGGEFSGALVATAPGFAVRTPVIVDLEVESYDLVLNAIDRTGAPADFASAFLINVDTGYRVFPNGSLDGKIVQRVVKGRYVMSSSVLGSEPSTYDVLNYPDLLVAGPMTIDLDARRGKPVKLRLPEPNATLSLLEVGFERVSGPHRYTVSNLSLRGSADHVGLTHLGPDSPEVTGQLSTNWTVPGSAFYGLAWYVKGRTPSGIDKTIRRADLAAVRVDVGPLKAGQSALIGMTSSPHGQGDWGGTGSLSPVNAPGVHTEYYGGENADWSRRMNVQGDNGYQGGLNGPPKHYLPGKFYAESFYRGVFGPVFSDNRGEPWVQLRGDTMTANLPLFGDGFGNAGWSTADTASTKLYRNEQLLSENGETGYVRFAVPQGTANYRLTADVTRTGYERATSVSAAWTFQADPGAGVRALPVSVIRYTPRLDSAEKARAGSLFIVPVQVQTQAGAASRPEITRAEVSFDRGATWQAAPIFGDFLLLYHPYGAESVSLRASASDHHGNSVEQTIIDTYLLH</sequence>
<keyword evidence="3 5" id="KW-0378">Hydrolase</keyword>
<dbReference type="Gene3D" id="2.60.40.10">
    <property type="entry name" value="Immunoglobulins"/>
    <property type="match status" value="1"/>
</dbReference>
<dbReference type="SUPFAM" id="SSF52743">
    <property type="entry name" value="Subtilisin-like"/>
    <property type="match status" value="1"/>
</dbReference>
<dbReference type="InterPro" id="IPR000209">
    <property type="entry name" value="Peptidase_S8/S53_dom"/>
</dbReference>
<evidence type="ECO:0000256" key="4">
    <source>
        <dbReference type="ARBA" id="ARBA00022825"/>
    </source>
</evidence>
<dbReference type="InterPro" id="IPR036852">
    <property type="entry name" value="Peptidase_S8/S53_dom_sf"/>
</dbReference>
<dbReference type="InterPro" id="IPR013783">
    <property type="entry name" value="Ig-like_fold"/>
</dbReference>
<dbReference type="GO" id="GO:0008233">
    <property type="term" value="F:peptidase activity"/>
    <property type="evidence" value="ECO:0007669"/>
    <property type="project" value="UniProtKB-KW"/>
</dbReference>
<organism evidence="8 9">
    <name type="scientific">Kibdelosporangium banguiense</name>
    <dbReference type="NCBI Taxonomy" id="1365924"/>
    <lineage>
        <taxon>Bacteria</taxon>
        <taxon>Bacillati</taxon>
        <taxon>Actinomycetota</taxon>
        <taxon>Actinomycetes</taxon>
        <taxon>Pseudonocardiales</taxon>
        <taxon>Pseudonocardiaceae</taxon>
        <taxon>Kibdelosporangium</taxon>
    </lineage>
</organism>
<evidence type="ECO:0000256" key="2">
    <source>
        <dbReference type="ARBA" id="ARBA00022670"/>
    </source>
</evidence>
<dbReference type="GO" id="GO:0006508">
    <property type="term" value="P:proteolysis"/>
    <property type="evidence" value="ECO:0007669"/>
    <property type="project" value="UniProtKB-KW"/>
</dbReference>
<reference evidence="8 9" key="1">
    <citation type="submission" date="2021-03" db="EMBL/GenBank/DDBJ databases">
        <title>Sequencing the genomes of 1000 actinobacteria strains.</title>
        <authorList>
            <person name="Klenk H.-P."/>
        </authorList>
    </citation>
    <scope>NUCLEOTIDE SEQUENCE [LARGE SCALE GENOMIC DNA]</scope>
    <source>
        <strain evidence="8 9">DSM 46670</strain>
    </source>
</reference>
<gene>
    <name evidence="8" type="ORF">JOF56_007189</name>
</gene>
<dbReference type="PROSITE" id="PS00138">
    <property type="entry name" value="SUBTILASE_SER"/>
    <property type="match status" value="1"/>
</dbReference>
<feature type="domain" description="Peptidase S8/S53" evidence="7">
    <location>
        <begin position="162"/>
        <end position="426"/>
    </location>
</feature>
<dbReference type="EMBL" id="JAGINW010000001">
    <property type="protein sequence ID" value="MBP2326804.1"/>
    <property type="molecule type" value="Genomic_DNA"/>
</dbReference>
<dbReference type="PROSITE" id="PS00136">
    <property type="entry name" value="SUBTILASE_ASP"/>
    <property type="match status" value="1"/>
</dbReference>
<dbReference type="PANTHER" id="PTHR43806:SF11">
    <property type="entry name" value="CEREVISIN-RELATED"/>
    <property type="match status" value="1"/>
</dbReference>